<dbReference type="EMBL" id="LVKB01000128">
    <property type="protein sequence ID" value="ORD96097.1"/>
    <property type="molecule type" value="Genomic_DNA"/>
</dbReference>
<evidence type="ECO:0000313" key="1">
    <source>
        <dbReference type="EMBL" id="ORD96097.1"/>
    </source>
</evidence>
<keyword evidence="2" id="KW-1185">Reference proteome</keyword>
<proteinExistence type="predicted"/>
<dbReference type="Proteomes" id="UP000192356">
    <property type="component" value="Unassembled WGS sequence"/>
</dbReference>
<dbReference type="VEuPathDB" id="MicrosporidiaDB:HERIO_2774"/>
<sequence>MLISFVIIQSLTTLEVCFESLSCIKINDLILISLADCIKFFDKINLKQPLS</sequence>
<reference evidence="1 2" key="1">
    <citation type="journal article" date="2017" name="Environ. Microbiol.">
        <title>Decay of the glycolytic pathway and adaptation to intranuclear parasitism within Enterocytozoonidae microsporidia.</title>
        <authorList>
            <person name="Wiredu Boakye D."/>
            <person name="Jaroenlak P."/>
            <person name="Prachumwat A."/>
            <person name="Williams T.A."/>
            <person name="Bateman K.S."/>
            <person name="Itsathitphaisarn O."/>
            <person name="Sritunyalucksana K."/>
            <person name="Paszkiewicz K.H."/>
            <person name="Moore K.A."/>
            <person name="Stentiford G.D."/>
            <person name="Williams B.A."/>
        </authorList>
    </citation>
    <scope>NUCLEOTIDE SEQUENCE [LARGE SCALE GENOMIC DNA]</scope>
    <source>
        <strain evidence="1 2">GB1</strain>
    </source>
</reference>
<organism evidence="1 2">
    <name type="scientific">Hepatospora eriocheir</name>
    <dbReference type="NCBI Taxonomy" id="1081669"/>
    <lineage>
        <taxon>Eukaryota</taxon>
        <taxon>Fungi</taxon>
        <taxon>Fungi incertae sedis</taxon>
        <taxon>Microsporidia</taxon>
        <taxon>Hepatosporidae</taxon>
        <taxon>Hepatospora</taxon>
    </lineage>
</organism>
<evidence type="ECO:0000313" key="2">
    <source>
        <dbReference type="Proteomes" id="UP000192356"/>
    </source>
</evidence>
<gene>
    <name evidence="1" type="ORF">HERIO_2774</name>
</gene>
<comment type="caution">
    <text evidence="1">The sequence shown here is derived from an EMBL/GenBank/DDBJ whole genome shotgun (WGS) entry which is preliminary data.</text>
</comment>
<protein>
    <submittedName>
        <fullName evidence="1">Uncharacterized protein</fullName>
    </submittedName>
</protein>
<accession>A0A1X0Q8L9</accession>
<name>A0A1X0Q8L9_9MICR</name>
<dbReference type="AlphaFoldDB" id="A0A1X0Q8L9"/>